<organism evidence="2 3">
    <name type="scientific">Methylobacterium symbioticum</name>
    <dbReference type="NCBI Taxonomy" id="2584084"/>
    <lineage>
        <taxon>Bacteria</taxon>
        <taxon>Pseudomonadati</taxon>
        <taxon>Pseudomonadota</taxon>
        <taxon>Alphaproteobacteria</taxon>
        <taxon>Hyphomicrobiales</taxon>
        <taxon>Methylobacteriaceae</taxon>
        <taxon>Methylobacterium</taxon>
    </lineage>
</organism>
<feature type="transmembrane region" description="Helical" evidence="1">
    <location>
        <begin position="12"/>
        <end position="37"/>
    </location>
</feature>
<reference evidence="2 3" key="1">
    <citation type="submission" date="2019-06" db="EMBL/GenBank/DDBJ databases">
        <authorList>
            <person name="Rodrigo-Torres L."/>
            <person name="Arahal R. D."/>
            <person name="Lucena T."/>
        </authorList>
    </citation>
    <scope>NUCLEOTIDE SEQUENCE [LARGE SCALE GENOMIC DNA]</scope>
    <source>
        <strain evidence="2 3">SB0023/3</strain>
    </source>
</reference>
<keyword evidence="3" id="KW-1185">Reference proteome</keyword>
<keyword evidence="1" id="KW-1133">Transmembrane helix</keyword>
<dbReference type="Pfam" id="PF14023">
    <property type="entry name" value="Bestrophin-like"/>
    <property type="match status" value="1"/>
</dbReference>
<protein>
    <recommendedName>
        <fullName evidence="4">DUF4239 domain-containing protein</fullName>
    </recommendedName>
</protein>
<keyword evidence="1" id="KW-0472">Membrane</keyword>
<name>A0A509EFG8_9HYPH</name>
<dbReference type="InterPro" id="IPR025333">
    <property type="entry name" value="DUF4239"/>
</dbReference>
<evidence type="ECO:0000256" key="1">
    <source>
        <dbReference type="SAM" id="Phobius"/>
    </source>
</evidence>
<evidence type="ECO:0000313" key="2">
    <source>
        <dbReference type="EMBL" id="VUD72354.1"/>
    </source>
</evidence>
<evidence type="ECO:0000313" key="3">
    <source>
        <dbReference type="Proteomes" id="UP000410984"/>
    </source>
</evidence>
<dbReference type="AlphaFoldDB" id="A0A509EFG8"/>
<feature type="transmembrane region" description="Helical" evidence="1">
    <location>
        <begin position="215"/>
        <end position="235"/>
    </location>
</feature>
<evidence type="ECO:0008006" key="4">
    <source>
        <dbReference type="Google" id="ProtNLM"/>
    </source>
</evidence>
<dbReference type="Proteomes" id="UP000410984">
    <property type="component" value="Unassembled WGS sequence"/>
</dbReference>
<dbReference type="OrthoDB" id="797232at2"/>
<accession>A0A509EFG8</accession>
<dbReference type="RefSeq" id="WP_142583685.1">
    <property type="nucleotide sequence ID" value="NZ_CABFPH010000039.1"/>
</dbReference>
<feature type="transmembrane region" description="Helical" evidence="1">
    <location>
        <begin position="190"/>
        <end position="209"/>
    </location>
</feature>
<sequence length="262" mass="27918">MILGLWLDQPLWLMFGTVALLFGAASALLCVMTWLAATRRLMRWLGTGLVPTYFTAISVLLALMTGFVANDAWERQRQAAKVVQTERANALAIRDLSLATVSDMAPIRKALAEYLEAVVGDEWVRMRDGESAPRAGAALGRLLQTVSDPKIGAEAGLPAQAALLDAAMALRAARGERLALSDAQGDETKWLTLIVLAGLTLVAIALVHLDNPGAQITSLALFSIAVVTTLGLIALHERPFDGPVALSPEPLRIALAGIRPQP</sequence>
<gene>
    <name evidence="2" type="ORF">MET9862_02950</name>
</gene>
<keyword evidence="1" id="KW-0812">Transmembrane</keyword>
<dbReference type="EMBL" id="CABFPH010000039">
    <property type="protein sequence ID" value="VUD72354.1"/>
    <property type="molecule type" value="Genomic_DNA"/>
</dbReference>
<feature type="transmembrane region" description="Helical" evidence="1">
    <location>
        <begin position="49"/>
        <end position="69"/>
    </location>
</feature>
<proteinExistence type="predicted"/>